<evidence type="ECO:0000313" key="1">
    <source>
        <dbReference type="EMBL" id="CAB4133453.1"/>
    </source>
</evidence>
<dbReference type="EMBL" id="LR796274">
    <property type="protein sequence ID" value="CAB4133453.1"/>
    <property type="molecule type" value="Genomic_DNA"/>
</dbReference>
<sequence>MNKIIVDREKIEGRLDEVDQWLRKNAGQGSARYGGQRGTINHWLNGDDWLYYDLYNMSEEDEIGMANVESATTVFVFRSESVAVEFALRFA</sequence>
<accession>A0A6J5LJE4</accession>
<protein>
    <submittedName>
        <fullName evidence="1">Uncharacterized protein</fullName>
    </submittedName>
</protein>
<organism evidence="1">
    <name type="scientific">uncultured Caudovirales phage</name>
    <dbReference type="NCBI Taxonomy" id="2100421"/>
    <lineage>
        <taxon>Viruses</taxon>
        <taxon>Duplodnaviria</taxon>
        <taxon>Heunggongvirae</taxon>
        <taxon>Uroviricota</taxon>
        <taxon>Caudoviricetes</taxon>
        <taxon>Peduoviridae</taxon>
        <taxon>Maltschvirus</taxon>
        <taxon>Maltschvirus maltsch</taxon>
    </lineage>
</organism>
<proteinExistence type="predicted"/>
<gene>
    <name evidence="1" type="ORF">UFOVP257_200</name>
</gene>
<reference evidence="1" key="1">
    <citation type="submission" date="2020-04" db="EMBL/GenBank/DDBJ databases">
        <authorList>
            <person name="Chiriac C."/>
            <person name="Salcher M."/>
            <person name="Ghai R."/>
            <person name="Kavagutti S V."/>
        </authorList>
    </citation>
    <scope>NUCLEOTIDE SEQUENCE</scope>
</reference>
<name>A0A6J5LJE4_9CAUD</name>